<keyword evidence="3" id="KW-1185">Reference proteome</keyword>
<feature type="compositionally biased region" description="Polar residues" evidence="1">
    <location>
        <begin position="18"/>
        <end position="29"/>
    </location>
</feature>
<reference evidence="2 3" key="2">
    <citation type="submission" date="2018-11" db="EMBL/GenBank/DDBJ databases">
        <authorList>
            <consortium name="Pathogen Informatics"/>
        </authorList>
    </citation>
    <scope>NUCLEOTIDE SEQUENCE [LARGE SCALE GENOMIC DNA]</scope>
    <source>
        <strain evidence="2 3">NST_G2</strain>
    </source>
</reference>
<evidence type="ECO:0000313" key="3">
    <source>
        <dbReference type="Proteomes" id="UP000275846"/>
    </source>
</evidence>
<dbReference type="AlphaFoldDB" id="A0A183SRI5"/>
<dbReference type="Gene3D" id="3.30.420.10">
    <property type="entry name" value="Ribonuclease H-like superfamily/Ribonuclease H"/>
    <property type="match status" value="1"/>
</dbReference>
<dbReference type="STRING" id="70667.A0A183SRI5"/>
<dbReference type="InterPro" id="IPR036397">
    <property type="entry name" value="RNaseH_sf"/>
</dbReference>
<dbReference type="EMBL" id="UYSU01033871">
    <property type="protein sequence ID" value="VDL93218.1"/>
    <property type="molecule type" value="Genomic_DNA"/>
</dbReference>
<gene>
    <name evidence="2" type="ORF">SSLN_LOCUS6833</name>
</gene>
<dbReference type="Proteomes" id="UP000275846">
    <property type="component" value="Unassembled WGS sequence"/>
</dbReference>
<sequence>MPSKLGCGRVSAVGRAKSSGTTRLSSTPSPDLDGRFSHFHLDILVPLHLSNGFIYLLTSNNHITRWPKTIPLRDFETATAIPGRKFATFGALSIVTTGCGAQF</sequence>
<accession>A0A183SRI5</accession>
<reference evidence="4" key="1">
    <citation type="submission" date="2016-06" db="UniProtKB">
        <authorList>
            <consortium name="WormBaseParasite"/>
        </authorList>
    </citation>
    <scope>IDENTIFICATION</scope>
</reference>
<dbReference type="GO" id="GO:0003676">
    <property type="term" value="F:nucleic acid binding"/>
    <property type="evidence" value="ECO:0007669"/>
    <property type="project" value="InterPro"/>
</dbReference>
<dbReference type="WBParaSite" id="SSLN_0000704701-mRNA-1">
    <property type="protein sequence ID" value="SSLN_0000704701-mRNA-1"/>
    <property type="gene ID" value="SSLN_0000704701"/>
</dbReference>
<protein>
    <submittedName>
        <fullName evidence="2 4">Uncharacterized protein</fullName>
    </submittedName>
</protein>
<proteinExistence type="predicted"/>
<organism evidence="4">
    <name type="scientific">Schistocephalus solidus</name>
    <name type="common">Tapeworm</name>
    <dbReference type="NCBI Taxonomy" id="70667"/>
    <lineage>
        <taxon>Eukaryota</taxon>
        <taxon>Metazoa</taxon>
        <taxon>Spiralia</taxon>
        <taxon>Lophotrochozoa</taxon>
        <taxon>Platyhelminthes</taxon>
        <taxon>Cestoda</taxon>
        <taxon>Eucestoda</taxon>
        <taxon>Diphyllobothriidea</taxon>
        <taxon>Diphyllobothriidae</taxon>
        <taxon>Schistocephalus</taxon>
    </lineage>
</organism>
<feature type="region of interest" description="Disordered" evidence="1">
    <location>
        <begin position="1"/>
        <end position="29"/>
    </location>
</feature>
<evidence type="ECO:0000313" key="4">
    <source>
        <dbReference type="WBParaSite" id="SSLN_0000704701-mRNA-1"/>
    </source>
</evidence>
<evidence type="ECO:0000313" key="2">
    <source>
        <dbReference type="EMBL" id="VDL93218.1"/>
    </source>
</evidence>
<name>A0A183SRI5_SCHSO</name>
<evidence type="ECO:0000256" key="1">
    <source>
        <dbReference type="SAM" id="MobiDB-lite"/>
    </source>
</evidence>